<dbReference type="InterPro" id="IPR020476">
    <property type="entry name" value="Nudix_hydrolase"/>
</dbReference>
<dbReference type="PROSITE" id="PS51462">
    <property type="entry name" value="NUDIX"/>
    <property type="match status" value="1"/>
</dbReference>
<dbReference type="InterPro" id="IPR015797">
    <property type="entry name" value="NUDIX_hydrolase-like_dom_sf"/>
</dbReference>
<dbReference type="GO" id="GO:0016787">
    <property type="term" value="F:hydrolase activity"/>
    <property type="evidence" value="ECO:0007669"/>
    <property type="project" value="UniProtKB-KW"/>
</dbReference>
<evidence type="ECO:0000256" key="4">
    <source>
        <dbReference type="RuleBase" id="RU003476"/>
    </source>
</evidence>
<dbReference type="PANTHER" id="PTHR43046">
    <property type="entry name" value="GDP-MANNOSE MANNOSYL HYDROLASE"/>
    <property type="match status" value="1"/>
</dbReference>
<gene>
    <name evidence="6" type="ORF">F4692_002033</name>
</gene>
<dbReference type="EMBL" id="JACCBW010000002">
    <property type="protein sequence ID" value="NYE36900.1"/>
    <property type="molecule type" value="Genomic_DNA"/>
</dbReference>
<feature type="domain" description="Nudix hydrolase" evidence="5">
    <location>
        <begin position="1"/>
        <end position="126"/>
    </location>
</feature>
<evidence type="ECO:0000256" key="1">
    <source>
        <dbReference type="ARBA" id="ARBA00001946"/>
    </source>
</evidence>
<dbReference type="Proteomes" id="UP000549911">
    <property type="component" value="Unassembled WGS sequence"/>
</dbReference>
<dbReference type="Gene3D" id="3.90.79.10">
    <property type="entry name" value="Nucleoside Triphosphate Pyrophosphohydrolase"/>
    <property type="match status" value="1"/>
</dbReference>
<sequence length="128" mass="13855">MIEVVVGALLREGRVLLGHRRPDKHAFPDTWDLPGGVVEPGESLRAALARELREELDVSVDATTVTLLCRADLGTAQLSAWLVPDWVGEARNAAPEEHDDLRWCGLDDLPPLAHPDVRAAVVRVLGGG</sequence>
<reference evidence="6 7" key="1">
    <citation type="submission" date="2020-07" db="EMBL/GenBank/DDBJ databases">
        <authorList>
            <person name="Partida-Martinez L."/>
            <person name="Huntemann M."/>
            <person name="Clum A."/>
            <person name="Wang J."/>
            <person name="Palaniappan K."/>
            <person name="Ritter S."/>
            <person name="Chen I.-M."/>
            <person name="Stamatis D."/>
            <person name="Reddy T."/>
            <person name="O'Malley R."/>
            <person name="Daum C."/>
            <person name="Shapiro N."/>
            <person name="Ivanova N."/>
            <person name="Kyrpides N."/>
            <person name="Woyke T."/>
        </authorList>
    </citation>
    <scope>NUCLEOTIDE SEQUENCE [LARGE SCALE GENOMIC DNA]</scope>
    <source>
        <strain evidence="6 7">AT2.17</strain>
    </source>
</reference>
<dbReference type="AlphaFoldDB" id="A0A7Y9H2Z2"/>
<dbReference type="InterPro" id="IPR020084">
    <property type="entry name" value="NUDIX_hydrolase_CS"/>
</dbReference>
<keyword evidence="7" id="KW-1185">Reference proteome</keyword>
<protein>
    <submittedName>
        <fullName evidence="6">8-oxo-dGTP pyrophosphatase MutT (NUDIX family)</fullName>
    </submittedName>
</protein>
<dbReference type="PRINTS" id="PR00502">
    <property type="entry name" value="NUDIXFAMILY"/>
</dbReference>
<comment type="similarity">
    <text evidence="2 4">Belongs to the Nudix hydrolase family.</text>
</comment>
<dbReference type="PROSITE" id="PS00893">
    <property type="entry name" value="NUDIX_BOX"/>
    <property type="match status" value="1"/>
</dbReference>
<dbReference type="SUPFAM" id="SSF55811">
    <property type="entry name" value="Nudix"/>
    <property type="match status" value="1"/>
</dbReference>
<evidence type="ECO:0000256" key="2">
    <source>
        <dbReference type="ARBA" id="ARBA00005582"/>
    </source>
</evidence>
<evidence type="ECO:0000259" key="5">
    <source>
        <dbReference type="PROSITE" id="PS51462"/>
    </source>
</evidence>
<reference evidence="6 7" key="2">
    <citation type="submission" date="2020-08" db="EMBL/GenBank/DDBJ databases">
        <title>The Agave Microbiome: Exploring the role of microbial communities in plant adaptations to desert environments.</title>
        <authorList>
            <person name="Partida-Martinez L.P."/>
        </authorList>
    </citation>
    <scope>NUCLEOTIDE SEQUENCE [LARGE SCALE GENOMIC DNA]</scope>
    <source>
        <strain evidence="6 7">AT2.17</strain>
    </source>
</reference>
<evidence type="ECO:0000313" key="6">
    <source>
        <dbReference type="EMBL" id="NYE36900.1"/>
    </source>
</evidence>
<accession>A0A7Y9H2Z2</accession>
<comment type="cofactor">
    <cofactor evidence="1">
        <name>Mg(2+)</name>
        <dbReference type="ChEBI" id="CHEBI:18420"/>
    </cofactor>
</comment>
<keyword evidence="3 4" id="KW-0378">Hydrolase</keyword>
<proteinExistence type="inferred from homology"/>
<evidence type="ECO:0000313" key="7">
    <source>
        <dbReference type="Proteomes" id="UP000549911"/>
    </source>
</evidence>
<name>A0A7Y9H2Z2_9ACTN</name>
<evidence type="ECO:0000256" key="3">
    <source>
        <dbReference type="ARBA" id="ARBA00022801"/>
    </source>
</evidence>
<dbReference type="PANTHER" id="PTHR43046:SF14">
    <property type="entry name" value="MUTT_NUDIX FAMILY PROTEIN"/>
    <property type="match status" value="1"/>
</dbReference>
<comment type="caution">
    <text evidence="6">The sequence shown here is derived from an EMBL/GenBank/DDBJ whole genome shotgun (WGS) entry which is preliminary data.</text>
</comment>
<dbReference type="Pfam" id="PF00293">
    <property type="entry name" value="NUDIX"/>
    <property type="match status" value="1"/>
</dbReference>
<organism evidence="6 7">
    <name type="scientific">Nocardioides cavernae</name>
    <dbReference type="NCBI Taxonomy" id="1921566"/>
    <lineage>
        <taxon>Bacteria</taxon>
        <taxon>Bacillati</taxon>
        <taxon>Actinomycetota</taxon>
        <taxon>Actinomycetes</taxon>
        <taxon>Propionibacteriales</taxon>
        <taxon>Nocardioidaceae</taxon>
        <taxon>Nocardioides</taxon>
    </lineage>
</organism>
<dbReference type="RefSeq" id="WP_179619518.1">
    <property type="nucleotide sequence ID" value="NZ_JACCBW010000002.1"/>
</dbReference>
<dbReference type="InterPro" id="IPR000086">
    <property type="entry name" value="NUDIX_hydrolase_dom"/>
</dbReference>